<reference evidence="2" key="1">
    <citation type="journal article" date="2008" name="Nat. Genet.">
        <title>The Pristionchus pacificus genome provides a unique perspective on nematode lifestyle and parasitism.</title>
        <authorList>
            <person name="Dieterich C."/>
            <person name="Clifton S.W."/>
            <person name="Schuster L.N."/>
            <person name="Chinwalla A."/>
            <person name="Delehaunty K."/>
            <person name="Dinkelacker I."/>
            <person name="Fulton L."/>
            <person name="Fulton R."/>
            <person name="Godfrey J."/>
            <person name="Minx P."/>
            <person name="Mitreva M."/>
            <person name="Roeseler W."/>
            <person name="Tian H."/>
            <person name="Witte H."/>
            <person name="Yang S.P."/>
            <person name="Wilson R.K."/>
            <person name="Sommer R.J."/>
        </authorList>
    </citation>
    <scope>NUCLEOTIDE SEQUENCE [LARGE SCALE GENOMIC DNA]</scope>
    <source>
        <strain evidence="2">PS312</strain>
    </source>
</reference>
<dbReference type="AlphaFoldDB" id="A0A2A6BWU6"/>
<proteinExistence type="predicted"/>
<accession>A0A8R1UWU2</accession>
<dbReference type="Proteomes" id="UP000005239">
    <property type="component" value="Unassembled WGS sequence"/>
</dbReference>
<keyword evidence="2" id="KW-1185">Reference proteome</keyword>
<evidence type="ECO:0000313" key="1">
    <source>
        <dbReference type="EnsemblMetazoa" id="PPA42612.1"/>
    </source>
</evidence>
<accession>A0A2A6BWU6</accession>
<organism evidence="1 2">
    <name type="scientific">Pristionchus pacificus</name>
    <name type="common">Parasitic nematode worm</name>
    <dbReference type="NCBI Taxonomy" id="54126"/>
    <lineage>
        <taxon>Eukaryota</taxon>
        <taxon>Metazoa</taxon>
        <taxon>Ecdysozoa</taxon>
        <taxon>Nematoda</taxon>
        <taxon>Chromadorea</taxon>
        <taxon>Rhabditida</taxon>
        <taxon>Rhabditina</taxon>
        <taxon>Diplogasteromorpha</taxon>
        <taxon>Diplogasteroidea</taxon>
        <taxon>Neodiplogasteridae</taxon>
        <taxon>Pristionchus</taxon>
    </lineage>
</organism>
<sequence>MDVARMLETLLAPSTLLAFSRGTGLFRMDRLGGAKRYCKELSENAKKKHQKLESEQDLTPRPLAPSTCSS</sequence>
<name>A0A2A6BWU6_PRIPA</name>
<reference evidence="1" key="2">
    <citation type="submission" date="2022-06" db="UniProtKB">
        <authorList>
            <consortium name="EnsemblMetazoa"/>
        </authorList>
    </citation>
    <scope>IDENTIFICATION</scope>
    <source>
        <strain evidence="1">PS312</strain>
    </source>
</reference>
<dbReference type="EnsemblMetazoa" id="PPA42612.1">
    <property type="protein sequence ID" value="PPA42612.1"/>
    <property type="gene ID" value="WBGene00280981"/>
</dbReference>
<protein>
    <submittedName>
        <fullName evidence="1">Uncharacterized protein</fullName>
    </submittedName>
</protein>
<gene>
    <name evidence="1" type="primary">WBGene00280981</name>
</gene>
<evidence type="ECO:0000313" key="2">
    <source>
        <dbReference type="Proteomes" id="UP000005239"/>
    </source>
</evidence>